<dbReference type="OrthoDB" id="1496068at2"/>
<gene>
    <name evidence="2" type="ORF">SAMN06296427_10175</name>
</gene>
<dbReference type="AlphaFoldDB" id="A0A1W1Y826"/>
<dbReference type="STRING" id="1434700.SAMN06296427_10175"/>
<evidence type="ECO:0000259" key="1">
    <source>
        <dbReference type="Pfam" id="PF22322"/>
    </source>
</evidence>
<dbReference type="Proteomes" id="UP000192393">
    <property type="component" value="Unassembled WGS sequence"/>
</dbReference>
<organism evidence="2 3">
    <name type="scientific">Moheibacter sediminis</name>
    <dbReference type="NCBI Taxonomy" id="1434700"/>
    <lineage>
        <taxon>Bacteria</taxon>
        <taxon>Pseudomonadati</taxon>
        <taxon>Bacteroidota</taxon>
        <taxon>Flavobacteriia</taxon>
        <taxon>Flavobacteriales</taxon>
        <taxon>Weeksellaceae</taxon>
        <taxon>Moheibacter</taxon>
    </lineage>
</organism>
<accession>A0A1W1Y826</accession>
<protein>
    <recommendedName>
        <fullName evidence="1">DUF6973 domain-containing protein</fullName>
    </recommendedName>
</protein>
<dbReference type="Pfam" id="PF22322">
    <property type="entry name" value="DUF6973"/>
    <property type="match status" value="1"/>
</dbReference>
<dbReference type="RefSeq" id="WP_084015295.1">
    <property type="nucleotide sequence ID" value="NZ_FWXS01000001.1"/>
</dbReference>
<evidence type="ECO:0000313" key="2">
    <source>
        <dbReference type="EMBL" id="SMC32322.1"/>
    </source>
</evidence>
<dbReference type="EMBL" id="FWXS01000001">
    <property type="protein sequence ID" value="SMC32322.1"/>
    <property type="molecule type" value="Genomic_DNA"/>
</dbReference>
<dbReference type="InterPro" id="IPR054246">
    <property type="entry name" value="DUF6973"/>
</dbReference>
<proteinExistence type="predicted"/>
<evidence type="ECO:0000313" key="3">
    <source>
        <dbReference type="Proteomes" id="UP000192393"/>
    </source>
</evidence>
<reference evidence="2 3" key="1">
    <citation type="submission" date="2017-04" db="EMBL/GenBank/DDBJ databases">
        <authorList>
            <person name="Afonso C.L."/>
            <person name="Miller P.J."/>
            <person name="Scott M.A."/>
            <person name="Spackman E."/>
            <person name="Goraichik I."/>
            <person name="Dimitrov K.M."/>
            <person name="Suarez D.L."/>
            <person name="Swayne D.E."/>
        </authorList>
    </citation>
    <scope>NUCLEOTIDE SEQUENCE [LARGE SCALE GENOMIC DNA]</scope>
    <source>
        <strain evidence="2 3">CGMCC 1.12708</strain>
    </source>
</reference>
<sequence length="165" mass="19097">MKKIFGILKNLSANLTWKMIKALLSKPLLLLPTVWATIESILFSELNFRESHGGRGAANAFRHAAWNLLIAKNASLFTSKRKAIIWAKYVTDLHEECFPNEPFDHQMDLHNNKIGREVFLELMNQNLKSKKKMIQFLVQKTKSAVGLTDEKLMVKYPDEMVYFQE</sequence>
<keyword evidence="3" id="KW-1185">Reference proteome</keyword>
<feature type="domain" description="DUF6973" evidence="1">
    <location>
        <begin position="21"/>
        <end position="144"/>
    </location>
</feature>
<name>A0A1W1Y826_9FLAO</name>